<protein>
    <submittedName>
        <fullName evidence="1">Uncharacterized protein</fullName>
    </submittedName>
</protein>
<dbReference type="AlphaFoldDB" id="A0A7W9W3R0"/>
<evidence type="ECO:0000313" key="2">
    <source>
        <dbReference type="Proteomes" id="UP000520814"/>
    </source>
</evidence>
<dbReference type="RefSeq" id="WP_184192314.1">
    <property type="nucleotide sequence ID" value="NZ_JACHGW010000001.1"/>
</dbReference>
<keyword evidence="2" id="KW-1185">Reference proteome</keyword>
<gene>
    <name evidence="1" type="ORF">HNQ39_000441</name>
</gene>
<dbReference type="Proteomes" id="UP000520814">
    <property type="component" value="Unassembled WGS sequence"/>
</dbReference>
<reference evidence="1 2" key="1">
    <citation type="submission" date="2020-08" db="EMBL/GenBank/DDBJ databases">
        <title>Genomic Encyclopedia of Type Strains, Phase IV (KMG-IV): sequencing the most valuable type-strain genomes for metagenomic binning, comparative biology and taxonomic classification.</title>
        <authorList>
            <person name="Goeker M."/>
        </authorList>
    </citation>
    <scope>NUCLEOTIDE SEQUENCE [LARGE SCALE GENOMIC DNA]</scope>
    <source>
        <strain evidence="1 2">DSM 23562</strain>
    </source>
</reference>
<accession>A0A7W9W3R0</accession>
<dbReference type="EMBL" id="JACHGW010000001">
    <property type="protein sequence ID" value="MBB6048679.1"/>
    <property type="molecule type" value="Genomic_DNA"/>
</dbReference>
<organism evidence="1 2">
    <name type="scientific">Armatimonas rosea</name>
    <dbReference type="NCBI Taxonomy" id="685828"/>
    <lineage>
        <taxon>Bacteria</taxon>
        <taxon>Bacillati</taxon>
        <taxon>Armatimonadota</taxon>
        <taxon>Armatimonadia</taxon>
        <taxon>Armatimonadales</taxon>
        <taxon>Armatimonadaceae</taxon>
        <taxon>Armatimonas</taxon>
    </lineage>
</organism>
<sequence>MEIVVHRINTIEGLKSVPTHFGAEIDLRARGSELYLHHDAFREREADAFVDYLETYRHGLLVLNIKEAGIETEVLRLVRERGIERYFLLDVEFPYLYRASRQGERAIAVRYSEDESIETALAYKERVDWVWIDSNTRLPLDETVKTQLSGLKTCLVCPERWGRPQDIPAYKFQLAMLDFRLDAVMTSLACAPLWQA</sequence>
<comment type="caution">
    <text evidence="1">The sequence shown here is derived from an EMBL/GenBank/DDBJ whole genome shotgun (WGS) entry which is preliminary data.</text>
</comment>
<evidence type="ECO:0000313" key="1">
    <source>
        <dbReference type="EMBL" id="MBB6048679.1"/>
    </source>
</evidence>
<name>A0A7W9W3R0_ARMRO</name>
<proteinExistence type="predicted"/>